<evidence type="ECO:0000313" key="6">
    <source>
        <dbReference type="EMBL" id="KUK61587.1"/>
    </source>
</evidence>
<dbReference type="PANTHER" id="PTHR24960:SF79">
    <property type="entry name" value="PHOTOSYSTEM I IRON-SULFUR CENTER"/>
    <property type="match status" value="1"/>
</dbReference>
<name>A0A117LQB6_9EURY</name>
<evidence type="ECO:0000313" key="8">
    <source>
        <dbReference type="Proteomes" id="UP000054323"/>
    </source>
</evidence>
<evidence type="ECO:0000313" key="7">
    <source>
        <dbReference type="EMBL" id="KUL04793.1"/>
    </source>
</evidence>
<keyword evidence="1" id="KW-0004">4Fe-4S</keyword>
<dbReference type="Pfam" id="PF12800">
    <property type="entry name" value="Fer4_4"/>
    <property type="match status" value="1"/>
</dbReference>
<evidence type="ECO:0000256" key="2">
    <source>
        <dbReference type="ARBA" id="ARBA00022723"/>
    </source>
</evidence>
<dbReference type="AlphaFoldDB" id="A0A117LQB6"/>
<dbReference type="InterPro" id="IPR017896">
    <property type="entry name" value="4Fe4S_Fe-S-bd"/>
</dbReference>
<dbReference type="Proteomes" id="UP000054598">
    <property type="component" value="Unassembled WGS sequence"/>
</dbReference>
<dbReference type="InterPro" id="IPR017900">
    <property type="entry name" value="4Fe4S_Fe_S_CS"/>
</dbReference>
<dbReference type="EMBL" id="LGHE01000019">
    <property type="protein sequence ID" value="KUL04793.1"/>
    <property type="molecule type" value="Genomic_DNA"/>
</dbReference>
<keyword evidence="4" id="KW-0411">Iron-sulfur</keyword>
<accession>A0A117LQB6</accession>
<dbReference type="GO" id="GO:0051539">
    <property type="term" value="F:4 iron, 4 sulfur cluster binding"/>
    <property type="evidence" value="ECO:0007669"/>
    <property type="project" value="UniProtKB-KW"/>
</dbReference>
<dbReference type="InterPro" id="IPR050157">
    <property type="entry name" value="PSI_iron-sulfur_center"/>
</dbReference>
<dbReference type="GO" id="GO:0016491">
    <property type="term" value="F:oxidoreductase activity"/>
    <property type="evidence" value="ECO:0007669"/>
    <property type="project" value="UniProtKB-ARBA"/>
</dbReference>
<comment type="caution">
    <text evidence="6">The sequence shown here is derived from an EMBL/GenBank/DDBJ whole genome shotgun (WGS) entry which is preliminary data.</text>
</comment>
<dbReference type="PANTHER" id="PTHR24960">
    <property type="entry name" value="PHOTOSYSTEM I IRON-SULFUR CENTER-RELATED"/>
    <property type="match status" value="1"/>
</dbReference>
<feature type="domain" description="4Fe-4S ferredoxin-type" evidence="5">
    <location>
        <begin position="161"/>
        <end position="191"/>
    </location>
</feature>
<feature type="domain" description="4Fe-4S ferredoxin-type" evidence="5">
    <location>
        <begin position="114"/>
        <end position="142"/>
    </location>
</feature>
<protein>
    <submittedName>
        <fullName evidence="6">Formylmethanofuran dehydrogenase, subunit G</fullName>
    </submittedName>
</protein>
<dbReference type="PROSITE" id="PS00198">
    <property type="entry name" value="4FE4S_FER_1"/>
    <property type="match status" value="3"/>
</dbReference>
<dbReference type="Gene3D" id="3.30.70.20">
    <property type="match status" value="1"/>
</dbReference>
<dbReference type="SUPFAM" id="SSF54862">
    <property type="entry name" value="4Fe-4S ferredoxins"/>
    <property type="match status" value="2"/>
</dbReference>
<reference evidence="6" key="1">
    <citation type="journal article" date="2015" name="MBio">
        <title>Genome-resolved metagenomic analysis reveals roles for candidate phyla and other microbial community members in biogeochemical transformations in oil reservoirs.</title>
        <authorList>
            <person name="Hu P."/>
            <person name="Tom L."/>
            <person name="Singh A."/>
            <person name="Thomas B.C."/>
            <person name="Baker B.J."/>
            <person name="Piceno Y.M."/>
            <person name="Andersen G.L."/>
            <person name="Banfield J.F."/>
        </authorList>
    </citation>
    <scope>NUCLEOTIDE SEQUENCE [LARGE SCALE GENOMIC DNA]</scope>
    <source>
        <strain evidence="6">62_101</strain>
        <strain evidence="7">63_41</strain>
    </source>
</reference>
<proteinExistence type="predicted"/>
<dbReference type="PROSITE" id="PS51379">
    <property type="entry name" value="4FE4S_FER_2"/>
    <property type="match status" value="4"/>
</dbReference>
<dbReference type="PATRIC" id="fig|2198.3.peg.2217"/>
<dbReference type="EMBL" id="LGGD01000117">
    <property type="protein sequence ID" value="KUK61587.1"/>
    <property type="molecule type" value="Genomic_DNA"/>
</dbReference>
<feature type="domain" description="4Fe-4S ferredoxin-type" evidence="5">
    <location>
        <begin position="70"/>
        <end position="99"/>
    </location>
</feature>
<dbReference type="Pfam" id="PF00037">
    <property type="entry name" value="Fer4"/>
    <property type="match status" value="1"/>
</dbReference>
<evidence type="ECO:0000256" key="3">
    <source>
        <dbReference type="ARBA" id="ARBA00023004"/>
    </source>
</evidence>
<feature type="domain" description="4Fe-4S ferredoxin-type" evidence="5">
    <location>
        <begin position="36"/>
        <end position="66"/>
    </location>
</feature>
<evidence type="ECO:0000259" key="5">
    <source>
        <dbReference type="PROSITE" id="PS51379"/>
    </source>
</evidence>
<evidence type="ECO:0000256" key="4">
    <source>
        <dbReference type="ARBA" id="ARBA00023014"/>
    </source>
</evidence>
<organism evidence="6 8">
    <name type="scientific">Methanoculleus marisnigri</name>
    <dbReference type="NCBI Taxonomy" id="2198"/>
    <lineage>
        <taxon>Archaea</taxon>
        <taxon>Methanobacteriati</taxon>
        <taxon>Methanobacteriota</taxon>
        <taxon>Stenosarchaea group</taxon>
        <taxon>Methanomicrobia</taxon>
        <taxon>Methanomicrobiales</taxon>
        <taxon>Methanomicrobiaceae</taxon>
        <taxon>Methanoculleus</taxon>
    </lineage>
</organism>
<dbReference type="GO" id="GO:0046872">
    <property type="term" value="F:metal ion binding"/>
    <property type="evidence" value="ECO:0007669"/>
    <property type="project" value="UniProtKB-KW"/>
</dbReference>
<dbReference type="Pfam" id="PF12838">
    <property type="entry name" value="Fer4_7"/>
    <property type="match status" value="1"/>
</dbReference>
<keyword evidence="2" id="KW-0479">Metal-binding</keyword>
<evidence type="ECO:0000256" key="1">
    <source>
        <dbReference type="ARBA" id="ARBA00022485"/>
    </source>
</evidence>
<evidence type="ECO:0000313" key="9">
    <source>
        <dbReference type="Proteomes" id="UP000054598"/>
    </source>
</evidence>
<gene>
    <name evidence="6" type="ORF">XD82_1036</name>
    <name evidence="7" type="ORF">XE10_0302</name>
</gene>
<dbReference type="Gene3D" id="3.30.70.3270">
    <property type="match status" value="1"/>
</dbReference>
<dbReference type="Proteomes" id="UP000054323">
    <property type="component" value="Unassembled WGS sequence"/>
</dbReference>
<keyword evidence="3" id="KW-0408">Iron</keyword>
<sequence>MRSIVYYVREFLRPEWLKKFFSVKTAPLTTPSYFKDYPTLTDKECTQCLTCMMICPAPGAIAVLRHKDRWAPEVYPGHCIRCGLCVEACPEGVLTSGRILEVTRRDGTAFSSWYRLEVDDNLCMRCGNCCVSCPVNRQVDPQLAGTGTSASDEVIMRIEGGRVKILHEEKCTGCKTCETNCPNRAIRVARMVEGVQGGEAEA</sequence>
<reference evidence="8 9" key="2">
    <citation type="journal article" date="2015" name="MBio">
        <title>Genome-Resolved Metagenomic Analysis Reveals Roles for Candidate Phyla and Other Microbial Community Members in Biogeochemical Transformations in Oil Reservoirs.</title>
        <authorList>
            <person name="Hu P."/>
            <person name="Tom L."/>
            <person name="Singh A."/>
            <person name="Thomas B.C."/>
            <person name="Baker B.J."/>
            <person name="Piceno Y.M."/>
            <person name="Andersen G.L."/>
            <person name="Banfield J.F."/>
        </authorList>
    </citation>
    <scope>NUCLEOTIDE SEQUENCE [LARGE SCALE GENOMIC DNA]</scope>
</reference>